<sequence>MTELRYSYREIETTATFFDTTAKSQTTDWFRNTSLGSYKTQTADRKLFGLKSLHRTLITAPEKIKNDTMDIWGNAKIPILKDMKGQEWQNTSLQTATVQYTSLVGVPINHVGEGNTSFHIESTYVQLECMNATYTLSGAESDPASLVIIEIEDLPRTSNIILVNEPKSYSLPNGTWHGSKLIPDRSWSIALDRFIDPLWSGDNGTQNSASYQGFLSGREDEMDRPILLLDEVGVDAGPTSLLFTAKCQSKPSQKSHPSEKISQLSFPGVFWAILRGMPDDIDAINYQSDSSLYYIKDPSLKSQPDKEVHFLQNVTREDVSIRLTQLMNTFLQLSQLYLNVTTAGEMDGKFEPNITVPASDRQEFLVVHVSQGWAVLCLISSLVLLAASIIGVVFKHMARGPEALGYVSTALRDSRHVEFDSDSERMDSIDLSRRMRNERI</sequence>
<proteinExistence type="predicted"/>
<gene>
    <name evidence="2" type="ORF">CCHR01_01833</name>
</gene>
<reference evidence="2" key="1">
    <citation type="submission" date="2023-01" db="EMBL/GenBank/DDBJ databases">
        <title>Colletotrichum chrysophilum M932 genome sequence.</title>
        <authorList>
            <person name="Baroncelli R."/>
        </authorList>
    </citation>
    <scope>NUCLEOTIDE SEQUENCE</scope>
    <source>
        <strain evidence="2">M932</strain>
    </source>
</reference>
<protein>
    <submittedName>
        <fullName evidence="2">Uncharacterized protein</fullName>
    </submittedName>
</protein>
<dbReference type="AlphaFoldDB" id="A0AAD9EKV3"/>
<keyword evidence="1" id="KW-0812">Transmembrane</keyword>
<keyword evidence="1" id="KW-1133">Transmembrane helix</keyword>
<comment type="caution">
    <text evidence="2">The sequence shown here is derived from an EMBL/GenBank/DDBJ whole genome shotgun (WGS) entry which is preliminary data.</text>
</comment>
<organism evidence="2 3">
    <name type="scientific">Colletotrichum chrysophilum</name>
    <dbReference type="NCBI Taxonomy" id="1836956"/>
    <lineage>
        <taxon>Eukaryota</taxon>
        <taxon>Fungi</taxon>
        <taxon>Dikarya</taxon>
        <taxon>Ascomycota</taxon>
        <taxon>Pezizomycotina</taxon>
        <taxon>Sordariomycetes</taxon>
        <taxon>Hypocreomycetidae</taxon>
        <taxon>Glomerellales</taxon>
        <taxon>Glomerellaceae</taxon>
        <taxon>Colletotrichum</taxon>
        <taxon>Colletotrichum gloeosporioides species complex</taxon>
    </lineage>
</organism>
<accession>A0AAD9EKV3</accession>
<dbReference type="Proteomes" id="UP001243330">
    <property type="component" value="Unassembled WGS sequence"/>
</dbReference>
<feature type="transmembrane region" description="Helical" evidence="1">
    <location>
        <begin position="372"/>
        <end position="394"/>
    </location>
</feature>
<evidence type="ECO:0000313" key="2">
    <source>
        <dbReference type="EMBL" id="KAK1855509.1"/>
    </source>
</evidence>
<keyword evidence="1" id="KW-0472">Membrane</keyword>
<keyword evidence="3" id="KW-1185">Reference proteome</keyword>
<dbReference type="EMBL" id="JAQOWY010000020">
    <property type="protein sequence ID" value="KAK1855509.1"/>
    <property type="molecule type" value="Genomic_DNA"/>
</dbReference>
<name>A0AAD9EKV3_9PEZI</name>
<evidence type="ECO:0000256" key="1">
    <source>
        <dbReference type="SAM" id="Phobius"/>
    </source>
</evidence>
<evidence type="ECO:0000313" key="3">
    <source>
        <dbReference type="Proteomes" id="UP001243330"/>
    </source>
</evidence>